<name>S9V8B0_9TRYP</name>
<reference evidence="2 3" key="1">
    <citation type="journal article" date="2013" name="PLoS ONE">
        <title>Predicting the Proteins of Angomonas deanei, Strigomonas culicis and Their Respective Endosymbionts Reveals New Aspects of the Trypanosomatidae Family.</title>
        <authorList>
            <person name="Motta M.C."/>
            <person name="Martins A.C."/>
            <person name="de Souza S.S."/>
            <person name="Catta-Preta C.M."/>
            <person name="Silva R."/>
            <person name="Klein C.C."/>
            <person name="de Almeida L.G."/>
            <person name="de Lima Cunha O."/>
            <person name="Ciapina L.P."/>
            <person name="Brocchi M."/>
            <person name="Colabardini A.C."/>
            <person name="de Araujo Lima B."/>
            <person name="Machado C.R."/>
            <person name="de Almeida Soares C.M."/>
            <person name="Probst C.M."/>
            <person name="de Menezes C.B."/>
            <person name="Thompson C.E."/>
            <person name="Bartholomeu D.C."/>
            <person name="Gradia D.F."/>
            <person name="Pavoni D.P."/>
            <person name="Grisard E.C."/>
            <person name="Fantinatti-Garboggini F."/>
            <person name="Marchini F.K."/>
            <person name="Rodrigues-Luiz G.F."/>
            <person name="Wagner G."/>
            <person name="Goldman G.H."/>
            <person name="Fietto J.L."/>
            <person name="Elias M.C."/>
            <person name="Goldman M.H."/>
            <person name="Sagot M.F."/>
            <person name="Pereira M."/>
            <person name="Stoco P.H."/>
            <person name="de Mendonca-Neto R.P."/>
            <person name="Teixeira S.M."/>
            <person name="Maciel T.E."/>
            <person name="de Oliveira Mendes T.A."/>
            <person name="Urmenyi T.P."/>
            <person name="de Souza W."/>
            <person name="Schenkman S."/>
            <person name="de Vasconcelos A.T."/>
        </authorList>
    </citation>
    <scope>NUCLEOTIDE SEQUENCE [LARGE SCALE GENOMIC DNA]</scope>
</reference>
<dbReference type="EMBL" id="ATMH01007820">
    <property type="protein sequence ID" value="EPY23206.1"/>
    <property type="molecule type" value="Genomic_DNA"/>
</dbReference>
<sequence>MATVSKKAAGPRDTIQLAFKDSQYATPYTDHSIPGDHPMKLPQHEHLGRDHAPAPVTASHMYNNMEVMSKEVLQQQQQPSGTRVRAAGNASEATAPSYGCGYILNTNHNGRRHYDEERGTEEPWVGAGWVPHKAYAPPPPLQQETTRHAPRKGRGVYGEAGRTPAEVAAREAAAHQRDRDFLGGRRCYVPPPPGHSHIELGLWHLSGRVPAAPPAMEGESAPVVDKAVDAVKPATPVMDKPQEALAATTPTPQPSSGAGGSLPAYVASVRPEMGDIGYGSLYNQQYDFKYSVQARREKGSQREMREEIQMVHDLPPW</sequence>
<organism evidence="2 3">
    <name type="scientific">Strigomonas culicis</name>
    <dbReference type="NCBI Taxonomy" id="28005"/>
    <lineage>
        <taxon>Eukaryota</taxon>
        <taxon>Discoba</taxon>
        <taxon>Euglenozoa</taxon>
        <taxon>Kinetoplastea</taxon>
        <taxon>Metakinetoplastina</taxon>
        <taxon>Trypanosomatida</taxon>
        <taxon>Trypanosomatidae</taxon>
        <taxon>Strigomonadinae</taxon>
        <taxon>Strigomonas</taxon>
    </lineage>
</organism>
<gene>
    <name evidence="2" type="ORF">STCU_07820</name>
</gene>
<feature type="compositionally biased region" description="Basic and acidic residues" evidence="1">
    <location>
        <begin position="33"/>
        <end position="50"/>
    </location>
</feature>
<evidence type="ECO:0000313" key="3">
    <source>
        <dbReference type="Proteomes" id="UP000015354"/>
    </source>
</evidence>
<accession>S9V8B0</accession>
<evidence type="ECO:0000313" key="2">
    <source>
        <dbReference type="EMBL" id="EPY23206.1"/>
    </source>
</evidence>
<feature type="region of interest" description="Disordered" evidence="1">
    <location>
        <begin position="26"/>
        <end position="50"/>
    </location>
</feature>
<proteinExistence type="predicted"/>
<dbReference type="AlphaFoldDB" id="S9V8B0"/>
<protein>
    <submittedName>
        <fullName evidence="2">Uncharacterized protein</fullName>
    </submittedName>
</protein>
<feature type="region of interest" description="Disordered" evidence="1">
    <location>
        <begin position="238"/>
        <end position="263"/>
    </location>
</feature>
<comment type="caution">
    <text evidence="2">The sequence shown here is derived from an EMBL/GenBank/DDBJ whole genome shotgun (WGS) entry which is preliminary data.</text>
</comment>
<evidence type="ECO:0000256" key="1">
    <source>
        <dbReference type="SAM" id="MobiDB-lite"/>
    </source>
</evidence>
<dbReference type="OrthoDB" id="263199at2759"/>
<feature type="region of interest" description="Disordered" evidence="1">
    <location>
        <begin position="138"/>
        <end position="159"/>
    </location>
</feature>
<dbReference type="Proteomes" id="UP000015354">
    <property type="component" value="Unassembled WGS sequence"/>
</dbReference>
<keyword evidence="3" id="KW-1185">Reference proteome</keyword>